<accession>A0A3S0I2Y3</accession>
<evidence type="ECO:0000313" key="3">
    <source>
        <dbReference type="Proteomes" id="UP000276349"/>
    </source>
</evidence>
<sequence>MSKGNWYKIPLKRGDYLIILAREKPKKLEVLEAILRRLPDNDPNYDYYNDIYFRTKSGYDGEQKVDKEWSQINTHKSHYLLHNLELQNHQIDTLYICPNFLLILEIKNISGHLDFEYEKHQFLRTRNDGSKEGFYNPIDQVLRHARYLQSFNLKIPIEYAIVISNSSTIIGNTPGNIPIFHASGIHQHIELLTKKYSNYNISPKRLNETVELLIKHHNPRIWRFELETDKLLRGMICDNCNHKQPMKYYHGNWICNNCGKKGKEVLFTGLKDYRLLIDNKIRNKEFRTFFNIPSQDIAARILTRLNLPFEGNKKGRVYTIPPDFTNESIKENGNNVKEIVRINI</sequence>
<organism evidence="2 3">
    <name type="scientific">Lysinibacillus telephonicus</name>
    <dbReference type="NCBI Taxonomy" id="1714840"/>
    <lineage>
        <taxon>Bacteria</taxon>
        <taxon>Bacillati</taxon>
        <taxon>Bacillota</taxon>
        <taxon>Bacilli</taxon>
        <taxon>Bacillales</taxon>
        <taxon>Bacillaceae</taxon>
        <taxon>Lysinibacillus</taxon>
    </lineage>
</organism>
<keyword evidence="3" id="KW-1185">Reference proteome</keyword>
<protein>
    <submittedName>
        <fullName evidence="2">NERD domain-containing protein</fullName>
    </submittedName>
</protein>
<evidence type="ECO:0000313" key="2">
    <source>
        <dbReference type="EMBL" id="RTQ94349.1"/>
    </source>
</evidence>
<dbReference type="InterPro" id="IPR011528">
    <property type="entry name" value="NERD"/>
</dbReference>
<evidence type="ECO:0000259" key="1">
    <source>
        <dbReference type="PROSITE" id="PS50965"/>
    </source>
</evidence>
<dbReference type="Pfam" id="PF08378">
    <property type="entry name" value="NERD"/>
    <property type="match status" value="1"/>
</dbReference>
<dbReference type="EMBL" id="RXNR01000012">
    <property type="protein sequence ID" value="RTQ94349.1"/>
    <property type="molecule type" value="Genomic_DNA"/>
</dbReference>
<name>A0A3S0I2Y3_9BACI</name>
<dbReference type="Proteomes" id="UP000276349">
    <property type="component" value="Unassembled WGS sequence"/>
</dbReference>
<comment type="caution">
    <text evidence="2">The sequence shown here is derived from an EMBL/GenBank/DDBJ whole genome shotgun (WGS) entry which is preliminary data.</text>
</comment>
<feature type="domain" description="NERD" evidence="1">
    <location>
        <begin position="57"/>
        <end position="171"/>
    </location>
</feature>
<gene>
    <name evidence="2" type="ORF">EKG35_06225</name>
</gene>
<dbReference type="OrthoDB" id="569879at2"/>
<proteinExistence type="predicted"/>
<reference evidence="2 3" key="1">
    <citation type="submission" date="2018-12" db="EMBL/GenBank/DDBJ databases">
        <authorList>
            <person name="Yu L."/>
        </authorList>
    </citation>
    <scope>NUCLEOTIDE SEQUENCE [LARGE SCALE GENOMIC DNA]</scope>
    <source>
        <strain evidence="2 3">S5H2222</strain>
    </source>
</reference>
<dbReference type="AlphaFoldDB" id="A0A3S0I2Y3"/>
<dbReference type="PROSITE" id="PS50965">
    <property type="entry name" value="NERD"/>
    <property type="match status" value="1"/>
</dbReference>